<organism evidence="1">
    <name type="scientific">viral metagenome</name>
    <dbReference type="NCBI Taxonomy" id="1070528"/>
    <lineage>
        <taxon>unclassified sequences</taxon>
        <taxon>metagenomes</taxon>
        <taxon>organismal metagenomes</taxon>
    </lineage>
</organism>
<dbReference type="AlphaFoldDB" id="A0A6C0LGX1"/>
<proteinExistence type="predicted"/>
<evidence type="ECO:0000313" key="1">
    <source>
        <dbReference type="EMBL" id="QHU28804.1"/>
    </source>
</evidence>
<accession>A0A6C0LGX1</accession>
<name>A0A6C0LGX1_9ZZZZ</name>
<reference evidence="1" key="1">
    <citation type="journal article" date="2020" name="Nature">
        <title>Giant virus diversity and host interactions through global metagenomics.</title>
        <authorList>
            <person name="Schulz F."/>
            <person name="Roux S."/>
            <person name="Paez-Espino D."/>
            <person name="Jungbluth S."/>
            <person name="Walsh D.A."/>
            <person name="Denef V.J."/>
            <person name="McMahon K.D."/>
            <person name="Konstantinidis K.T."/>
            <person name="Eloe-Fadrosh E.A."/>
            <person name="Kyrpides N.C."/>
            <person name="Woyke T."/>
        </authorList>
    </citation>
    <scope>NUCLEOTIDE SEQUENCE</scope>
    <source>
        <strain evidence="1">GVMAG-M-3300027791-30</strain>
    </source>
</reference>
<sequence>MVSFQQDFLLTINKSHENYLDKINTVFDNEDLLKDLSIDDAEKLIEYIKEYKNLINSICLVIDKINNVKNLNSINTKIENELILKMIPIMNIYRTLLLEKYNKPILKKNTINDQD</sequence>
<protein>
    <submittedName>
        <fullName evidence="1">Uncharacterized protein</fullName>
    </submittedName>
</protein>
<dbReference type="EMBL" id="MN740474">
    <property type="protein sequence ID" value="QHU28804.1"/>
    <property type="molecule type" value="Genomic_DNA"/>
</dbReference>